<accession>A0A5C8V883</accession>
<dbReference type="Proteomes" id="UP000321456">
    <property type="component" value="Unassembled WGS sequence"/>
</dbReference>
<comment type="caution">
    <text evidence="2">The sequence shown here is derived from an EMBL/GenBank/DDBJ whole genome shotgun (WGS) entry which is preliminary data.</text>
</comment>
<evidence type="ECO:0000313" key="3">
    <source>
        <dbReference type="Proteomes" id="UP000321456"/>
    </source>
</evidence>
<evidence type="ECO:0000313" key="2">
    <source>
        <dbReference type="EMBL" id="TXN38324.1"/>
    </source>
</evidence>
<protein>
    <submittedName>
        <fullName evidence="2">Uncharacterized protein</fullName>
    </submittedName>
</protein>
<proteinExistence type="predicted"/>
<name>A0A5C8V883_9FLAO</name>
<sequence length="129" mass="15438">MIKKRIDTTLHYAQFLGIRFGLAVIVGFLIYSIWIQRTSGIVFFTIFLIYVLFILKKVFDKPTELSFDENYIYLNDGTKHVDFKNITLLKRGQIFYHSDGKESKIKLPNFYFLDKNWKELRQLIDENKE</sequence>
<dbReference type="EMBL" id="VRUR01000001">
    <property type="protein sequence ID" value="TXN38324.1"/>
    <property type="molecule type" value="Genomic_DNA"/>
</dbReference>
<keyword evidence="1" id="KW-1133">Transmembrane helix</keyword>
<keyword evidence="3" id="KW-1185">Reference proteome</keyword>
<gene>
    <name evidence="2" type="ORF">FVB32_08520</name>
</gene>
<feature type="transmembrane region" description="Helical" evidence="1">
    <location>
        <begin position="12"/>
        <end position="34"/>
    </location>
</feature>
<keyword evidence="1" id="KW-0812">Transmembrane</keyword>
<feature type="transmembrane region" description="Helical" evidence="1">
    <location>
        <begin position="40"/>
        <end position="59"/>
    </location>
</feature>
<dbReference type="AlphaFoldDB" id="A0A5C8V883"/>
<keyword evidence="1" id="KW-0472">Membrane</keyword>
<dbReference type="RefSeq" id="WP_147743231.1">
    <property type="nucleotide sequence ID" value="NZ_VRUR01000001.1"/>
</dbReference>
<organism evidence="2 3">
    <name type="scientific">Flagellimonas hymeniacidonis</name>
    <dbReference type="NCBI Taxonomy" id="2603628"/>
    <lineage>
        <taxon>Bacteria</taxon>
        <taxon>Pseudomonadati</taxon>
        <taxon>Bacteroidota</taxon>
        <taxon>Flavobacteriia</taxon>
        <taxon>Flavobacteriales</taxon>
        <taxon>Flavobacteriaceae</taxon>
        <taxon>Flagellimonas</taxon>
    </lineage>
</organism>
<evidence type="ECO:0000256" key="1">
    <source>
        <dbReference type="SAM" id="Phobius"/>
    </source>
</evidence>
<reference evidence="2 3" key="1">
    <citation type="submission" date="2019-08" db="EMBL/GenBank/DDBJ databases">
        <title>Professor.</title>
        <authorList>
            <person name="Park J.S."/>
        </authorList>
    </citation>
    <scope>NUCLEOTIDE SEQUENCE [LARGE SCALE GENOMIC DNA]</scope>
    <source>
        <strain evidence="2 3">176CP5-101</strain>
    </source>
</reference>